<evidence type="ECO:0000313" key="7">
    <source>
        <dbReference type="Proteomes" id="UP001228113"/>
    </source>
</evidence>
<keyword evidence="7" id="KW-1185">Reference proteome</keyword>
<keyword evidence="1" id="KW-0963">Cytoplasm</keyword>
<evidence type="ECO:0000256" key="2">
    <source>
        <dbReference type="ARBA" id="ARBA00022552"/>
    </source>
</evidence>
<evidence type="ECO:0000256" key="4">
    <source>
        <dbReference type="ARBA" id="ARBA00022679"/>
    </source>
</evidence>
<dbReference type="NCBIfam" id="NF008725">
    <property type="entry name" value="PRK11727.1"/>
    <property type="match status" value="1"/>
</dbReference>
<evidence type="ECO:0000313" key="6">
    <source>
        <dbReference type="EMBL" id="BDU77947.1"/>
    </source>
</evidence>
<evidence type="ECO:0000256" key="5">
    <source>
        <dbReference type="ARBA" id="ARBA00022691"/>
    </source>
</evidence>
<organism evidence="6 7">
    <name type="scientific">Mesoterricola sediminis</name>
    <dbReference type="NCBI Taxonomy" id="2927980"/>
    <lineage>
        <taxon>Bacteria</taxon>
        <taxon>Pseudomonadati</taxon>
        <taxon>Acidobacteriota</taxon>
        <taxon>Holophagae</taxon>
        <taxon>Holophagales</taxon>
        <taxon>Holophagaceae</taxon>
        <taxon>Mesoterricola</taxon>
    </lineage>
</organism>
<dbReference type="Pfam" id="PF05971">
    <property type="entry name" value="Methyltransf_10"/>
    <property type="match status" value="1"/>
</dbReference>
<dbReference type="GO" id="GO:0052907">
    <property type="term" value="F:23S rRNA (adenine(1618)-N(6))-methyltransferase activity"/>
    <property type="evidence" value="ECO:0007669"/>
    <property type="project" value="TreeGrafter"/>
</dbReference>
<keyword evidence="5" id="KW-0949">S-adenosyl-L-methionine</keyword>
<keyword evidence="2" id="KW-0698">rRNA processing</keyword>
<protein>
    <submittedName>
        <fullName evidence="6">Ribosomal RNA large subunit methyltransferase F</fullName>
    </submittedName>
</protein>
<reference evidence="6" key="1">
    <citation type="journal article" date="2023" name="Int. J. Syst. Evol. Microbiol.">
        <title>Mesoterricola silvestris gen. nov., sp. nov., Mesoterricola sediminis sp. nov., Geothrix oryzae sp. nov., Geothrix edaphica sp. nov., Geothrix rubra sp. nov., and Geothrix limicola sp. nov., six novel members of Acidobacteriota isolated from soils.</title>
        <authorList>
            <person name="Itoh H."/>
            <person name="Sugisawa Y."/>
            <person name="Mise K."/>
            <person name="Xu Z."/>
            <person name="Kuniyasu M."/>
            <person name="Ushijima N."/>
            <person name="Kawano K."/>
            <person name="Kobayashi E."/>
            <person name="Shiratori Y."/>
            <person name="Masuda Y."/>
            <person name="Senoo K."/>
        </authorList>
    </citation>
    <scope>NUCLEOTIDE SEQUENCE</scope>
    <source>
        <strain evidence="6">W786</strain>
    </source>
</reference>
<dbReference type="Gene3D" id="3.40.50.150">
    <property type="entry name" value="Vaccinia Virus protein VP39"/>
    <property type="match status" value="1"/>
</dbReference>
<dbReference type="HAMAP" id="MF_01848">
    <property type="entry name" value="23SrRNA_methyltr_F"/>
    <property type="match status" value="1"/>
</dbReference>
<dbReference type="CDD" id="cd02440">
    <property type="entry name" value="AdoMet_MTases"/>
    <property type="match status" value="1"/>
</dbReference>
<name>A0AA48KF45_9BACT</name>
<dbReference type="PANTHER" id="PTHR13393:SF0">
    <property type="entry name" value="RNA N6-ADENOSINE-METHYLTRANSFERASE METTL16"/>
    <property type="match status" value="1"/>
</dbReference>
<dbReference type="Proteomes" id="UP001228113">
    <property type="component" value="Chromosome"/>
</dbReference>
<dbReference type="AlphaFoldDB" id="A0AA48KF45"/>
<dbReference type="GO" id="GO:0070475">
    <property type="term" value="P:rRNA base methylation"/>
    <property type="evidence" value="ECO:0007669"/>
    <property type="project" value="TreeGrafter"/>
</dbReference>
<dbReference type="InterPro" id="IPR029063">
    <property type="entry name" value="SAM-dependent_MTases_sf"/>
</dbReference>
<dbReference type="PANTHER" id="PTHR13393">
    <property type="entry name" value="SAM-DEPENDENT METHYLTRANSFERASE"/>
    <property type="match status" value="1"/>
</dbReference>
<proteinExistence type="inferred from homology"/>
<sequence length="300" mass="32039">MRKLQPPATRPGLHPANPHRAPYAFEALVAAVPSLGPHVRRNPAGLPTIDFADPTAVRLLNRALLATTYGVRDWDLPEGYLVPPVPGRADTIHHLAGLFAAPRGLRVLEIGVGAGLIHPILGHAAYGWTFVGTDVDPAALASCRAILAANPALAAAVELRLQRDPGRIFEGVTAPGEAFDLSLCNPPFHASAAEAAEGTRRKWRNLGRRPPQARNFGGQGAELWCPGGETAFVTRMAEESARQPGLCTWFSSLVSRSENLPALRAAVLRAGATRLRILDMAQGQKRSRLLAWGFDPPAAT</sequence>
<keyword evidence="4" id="KW-0808">Transferase</keyword>
<dbReference type="GO" id="GO:0005737">
    <property type="term" value="C:cytoplasm"/>
    <property type="evidence" value="ECO:0007669"/>
    <property type="project" value="InterPro"/>
</dbReference>
<dbReference type="EMBL" id="AP027081">
    <property type="protein sequence ID" value="BDU77947.1"/>
    <property type="molecule type" value="Genomic_DNA"/>
</dbReference>
<dbReference type="InterPro" id="IPR016909">
    <property type="entry name" value="rRNA_lsu_MeTfrase_F"/>
</dbReference>
<evidence type="ECO:0000256" key="1">
    <source>
        <dbReference type="ARBA" id="ARBA00022490"/>
    </source>
</evidence>
<keyword evidence="3 6" id="KW-0489">Methyltransferase</keyword>
<dbReference type="SUPFAM" id="SSF53335">
    <property type="entry name" value="S-adenosyl-L-methionine-dependent methyltransferases"/>
    <property type="match status" value="1"/>
</dbReference>
<dbReference type="PIRSF" id="PIRSF029038">
    <property type="entry name" value="Mtase_YbiN_prd"/>
    <property type="match status" value="1"/>
</dbReference>
<gene>
    <name evidence="6" type="primary">rlmF</name>
    <name evidence="6" type="ORF">METESE_29050</name>
</gene>
<dbReference type="InterPro" id="IPR010286">
    <property type="entry name" value="METTL16/RlmF"/>
</dbReference>
<evidence type="ECO:0000256" key="3">
    <source>
        <dbReference type="ARBA" id="ARBA00022603"/>
    </source>
</evidence>
<accession>A0AA48KF45</accession>
<dbReference type="KEGG" id="msea:METESE_29050"/>